<organism evidence="2 3">
    <name type="scientific">Paenibacillus germinis</name>
    <dbReference type="NCBI Taxonomy" id="2654979"/>
    <lineage>
        <taxon>Bacteria</taxon>
        <taxon>Bacillati</taxon>
        <taxon>Bacillota</taxon>
        <taxon>Bacilli</taxon>
        <taxon>Bacillales</taxon>
        <taxon>Paenibacillaceae</taxon>
        <taxon>Paenibacillus</taxon>
    </lineage>
</organism>
<dbReference type="InterPro" id="IPR041413">
    <property type="entry name" value="MLTR_LBD"/>
</dbReference>
<gene>
    <name evidence="2" type="ORF">GC102_10400</name>
</gene>
<protein>
    <recommendedName>
        <fullName evidence="1">MmyB-like transcription regulator ligand binding domain-containing protein</fullName>
    </recommendedName>
</protein>
<keyword evidence="3" id="KW-1185">Reference proteome</keyword>
<dbReference type="PANTHER" id="PTHR35010">
    <property type="entry name" value="BLL4672 PROTEIN-RELATED"/>
    <property type="match status" value="1"/>
</dbReference>
<evidence type="ECO:0000259" key="1">
    <source>
        <dbReference type="Pfam" id="PF17765"/>
    </source>
</evidence>
<accession>A0ABX1Z1A6</accession>
<name>A0ABX1Z1A6_9BACL</name>
<comment type="caution">
    <text evidence="2">The sequence shown here is derived from an EMBL/GenBank/DDBJ whole genome shotgun (WGS) entry which is preliminary data.</text>
</comment>
<dbReference type="Proteomes" id="UP000658690">
    <property type="component" value="Unassembled WGS sequence"/>
</dbReference>
<dbReference type="Pfam" id="PF17765">
    <property type="entry name" value="MLTR_LBD"/>
    <property type="match status" value="1"/>
</dbReference>
<reference evidence="2 3" key="1">
    <citation type="submission" date="2019-10" db="EMBL/GenBank/DDBJ databases">
        <title>Description of Paenibacillus choica sp. nov.</title>
        <authorList>
            <person name="Carlier A."/>
            <person name="Qi S."/>
        </authorList>
    </citation>
    <scope>NUCLEOTIDE SEQUENCE [LARGE SCALE GENOMIC DNA]</scope>
    <source>
        <strain evidence="2 3">LMG 31460</strain>
    </source>
</reference>
<evidence type="ECO:0000313" key="3">
    <source>
        <dbReference type="Proteomes" id="UP000658690"/>
    </source>
</evidence>
<sequence>MFNDYEYRRLFVDWEPMAKRLLAQFRSYFAKNIEDPWYNEMVEKLKETSPEFEEWWQQHEVFSIPEGKKEIYHSRAGLLTLKYNSFLLVEHPDWILSVITPNAKTDTKEKLITLIGQ</sequence>
<evidence type="ECO:0000313" key="2">
    <source>
        <dbReference type="EMBL" id="NOU86184.1"/>
    </source>
</evidence>
<feature type="domain" description="MmyB-like transcription regulator ligand binding" evidence="1">
    <location>
        <begin position="1"/>
        <end position="111"/>
    </location>
</feature>
<dbReference type="EMBL" id="WHOC01000049">
    <property type="protein sequence ID" value="NOU86184.1"/>
    <property type="molecule type" value="Genomic_DNA"/>
</dbReference>
<proteinExistence type="predicted"/>
<dbReference type="Gene3D" id="3.30.450.180">
    <property type="match status" value="1"/>
</dbReference>